<reference evidence="1" key="1">
    <citation type="journal article" date="2014" name="Front. Microbiol.">
        <title>High frequency of phylogenetically diverse reductive dehalogenase-homologous genes in deep subseafloor sedimentary metagenomes.</title>
        <authorList>
            <person name="Kawai M."/>
            <person name="Futagami T."/>
            <person name="Toyoda A."/>
            <person name="Takaki Y."/>
            <person name="Nishi S."/>
            <person name="Hori S."/>
            <person name="Arai W."/>
            <person name="Tsubouchi T."/>
            <person name="Morono Y."/>
            <person name="Uchiyama I."/>
            <person name="Ito T."/>
            <person name="Fujiyama A."/>
            <person name="Inagaki F."/>
            <person name="Takami H."/>
        </authorList>
    </citation>
    <scope>NUCLEOTIDE SEQUENCE</scope>
    <source>
        <strain evidence="1">Expedition CK06-06</strain>
    </source>
</reference>
<evidence type="ECO:0000313" key="1">
    <source>
        <dbReference type="EMBL" id="GAI20183.1"/>
    </source>
</evidence>
<dbReference type="AlphaFoldDB" id="X1LM60"/>
<proteinExistence type="predicted"/>
<accession>X1LM60</accession>
<protein>
    <submittedName>
        <fullName evidence="1">Uncharacterized protein</fullName>
    </submittedName>
</protein>
<gene>
    <name evidence="1" type="ORF">S06H3_27317</name>
</gene>
<dbReference type="EMBL" id="BARV01015837">
    <property type="protein sequence ID" value="GAI20183.1"/>
    <property type="molecule type" value="Genomic_DNA"/>
</dbReference>
<organism evidence="1">
    <name type="scientific">marine sediment metagenome</name>
    <dbReference type="NCBI Taxonomy" id="412755"/>
    <lineage>
        <taxon>unclassified sequences</taxon>
        <taxon>metagenomes</taxon>
        <taxon>ecological metagenomes</taxon>
    </lineage>
</organism>
<name>X1LM60_9ZZZZ</name>
<sequence>MGKLRNFLHTIFTEESGQLALPDIGGMLGGLLGGGAARAQAPEQRGFRTYVHVGDGDAAYDTIAEVLALIVPGQFVKVWQMT</sequence>
<comment type="caution">
    <text evidence="1">The sequence shown here is derived from an EMBL/GenBank/DDBJ whole genome shotgun (WGS) entry which is preliminary data.</text>
</comment>
<feature type="non-terminal residue" evidence="1">
    <location>
        <position position="82"/>
    </location>
</feature>